<feature type="compositionally biased region" description="Low complexity" evidence="1">
    <location>
        <begin position="32"/>
        <end position="50"/>
    </location>
</feature>
<feature type="transmembrane region" description="Helical" evidence="2">
    <location>
        <begin position="953"/>
        <end position="975"/>
    </location>
</feature>
<dbReference type="CDD" id="cd01040">
    <property type="entry name" value="Mb-like"/>
    <property type="match status" value="1"/>
</dbReference>
<accession>A0A7S1B1Z9</accession>
<organism evidence="3">
    <name type="scientific">Noctiluca scintillans</name>
    <name type="common">Sea sparkle</name>
    <name type="synonym">Red tide dinoflagellate</name>
    <dbReference type="NCBI Taxonomy" id="2966"/>
    <lineage>
        <taxon>Eukaryota</taxon>
        <taxon>Sar</taxon>
        <taxon>Alveolata</taxon>
        <taxon>Dinophyceae</taxon>
        <taxon>Noctilucales</taxon>
        <taxon>Noctilucaceae</taxon>
        <taxon>Noctiluca</taxon>
    </lineage>
</organism>
<evidence type="ECO:0000313" key="3">
    <source>
        <dbReference type="EMBL" id="CAD8871718.1"/>
    </source>
</evidence>
<dbReference type="AlphaFoldDB" id="A0A7S1B1Z9"/>
<name>A0A7S1B1Z9_NOCSC</name>
<sequence>MKSFFMGSVKDEPPEAVAEEDRGSQKSERGSAKSGSAKSASVYSSLSQKAPLASPTSNSLRGSSEGDKPRAVPADEAFVSGADISTTGFGELQLSASLAQSLVECWQAFLQSTHTPEAAGEYVCAAVHEGAPIVQALFRTPRAIQGMRFVSTFAELVTAVVDPPRLRALVETLGFTHCWVDVTVTLIASFRDAILDLFAVMLGDQFTLDACEAWKTLLNYCGGSFIFMRNHYAERISTLLSNWKLVSGASAREVVLDAGDGENGQPGVPSEEEEVEVAVNIKESASFLSRFTRQTDAEGRRGRRSAEKTKKGASSVPTTYHEMFMFNAAVIGMADRTWLADVLACFGNMVSHIGNAPRLQEECDILALRIAKSTTGSVNLREYKSCMLSSLRSLLPKNWSTECEVAWSWFWEHVERMLKHTLGRPLTWEAAVGKFLSRIGDENFVMRQEIYHNFSHVGVGSQDVQRSNVFMRFITEKIVSMTAELFKDPVTMVDSISALGLRHVGYGISTELFGPFVTVCISVVKHAADDDDLLTAFTWAFGLMTKILARTITEGSTIVMRAINKNVAREVQKAISGAPRGERASWMLMVQVGTQSISPLAWAIESGSYEAARVMLCDLLSFRADRDRYYYGADDLFARHPDVVQRLCTDAPVLVSTLFDGLLWRSRVTEDSTRRVNYYIKHLLLDQNGGFAPSMEWICDFGDPVVVCHPVINLLSDVVWSGLASMSFLYAKSWTTITLTIFLTSQSIISRLDADDSMNRFLVFACRVFIYGLSLGHFLHAHVTKVYAATRSKMYRWVGYVAIPEYLEDWHEAVSFALMLSLIAMLFLEPIIWCWPNDGEMFHTSCIQADKVMTGYSIFSSLAMFLYYTLLGDLVVFSNRLSAFSLVCKNMCAEVSLCLLAVATMVLVFASAISVLDQDLPEFRGIFMSASNLAQMCLGMVDGDTYEAFKEEPVVLLTCFAFVIVTVFFLLNLLVAQLTCAYNAIYSNMAGLARLQRMRIIVETMPTVPLRRWEKFVASLQLDKKLEFNTGDVGMSGGIQVREPASANPTTVDVISRYGGSTSERMPWPESDDTEDDPEQCFERMEKLMVKTMQRLSSLRDTVQRAPGSGAGTSGEFETSDRQLDASSDDV</sequence>
<evidence type="ECO:0008006" key="4">
    <source>
        <dbReference type="Google" id="ProtNLM"/>
    </source>
</evidence>
<keyword evidence="2" id="KW-0812">Transmembrane</keyword>
<dbReference type="SUPFAM" id="SSF46458">
    <property type="entry name" value="Globin-like"/>
    <property type="match status" value="2"/>
</dbReference>
<keyword evidence="2" id="KW-1133">Transmembrane helix</keyword>
<feature type="region of interest" description="Disordered" evidence="1">
    <location>
        <begin position="1096"/>
        <end position="1131"/>
    </location>
</feature>
<keyword evidence="2" id="KW-0472">Membrane</keyword>
<evidence type="ECO:0000256" key="1">
    <source>
        <dbReference type="SAM" id="MobiDB-lite"/>
    </source>
</evidence>
<dbReference type="GO" id="GO:0019825">
    <property type="term" value="F:oxygen binding"/>
    <property type="evidence" value="ECO:0007669"/>
    <property type="project" value="InterPro"/>
</dbReference>
<dbReference type="Gene3D" id="1.10.490.10">
    <property type="entry name" value="Globins"/>
    <property type="match status" value="3"/>
</dbReference>
<feature type="transmembrane region" description="Helical" evidence="2">
    <location>
        <begin position="761"/>
        <end position="779"/>
    </location>
</feature>
<dbReference type="InterPro" id="IPR009050">
    <property type="entry name" value="Globin-like_sf"/>
</dbReference>
<feature type="transmembrane region" description="Helical" evidence="2">
    <location>
        <begin position="813"/>
        <end position="835"/>
    </location>
</feature>
<reference evidence="3" key="1">
    <citation type="submission" date="2021-01" db="EMBL/GenBank/DDBJ databases">
        <authorList>
            <person name="Corre E."/>
            <person name="Pelletier E."/>
            <person name="Niang G."/>
            <person name="Scheremetjew M."/>
            <person name="Finn R."/>
            <person name="Kale V."/>
            <person name="Holt S."/>
            <person name="Cochrane G."/>
            <person name="Meng A."/>
            <person name="Brown T."/>
            <person name="Cohen L."/>
        </authorList>
    </citation>
    <scope>NUCLEOTIDE SEQUENCE</scope>
</reference>
<dbReference type="InterPro" id="IPR012292">
    <property type="entry name" value="Globin/Proto"/>
</dbReference>
<feature type="transmembrane region" description="Helical" evidence="2">
    <location>
        <begin position="897"/>
        <end position="916"/>
    </location>
</feature>
<feature type="region of interest" description="Disordered" evidence="1">
    <location>
        <begin position="1"/>
        <end position="71"/>
    </location>
</feature>
<gene>
    <name evidence="3" type="ORF">NSCI0253_LOCUS46075</name>
</gene>
<evidence type="ECO:0000256" key="2">
    <source>
        <dbReference type="SAM" id="Phobius"/>
    </source>
</evidence>
<feature type="compositionally biased region" description="Basic and acidic residues" evidence="1">
    <location>
        <begin position="9"/>
        <end position="31"/>
    </location>
</feature>
<dbReference type="GO" id="GO:0020037">
    <property type="term" value="F:heme binding"/>
    <property type="evidence" value="ECO:0007669"/>
    <property type="project" value="InterPro"/>
</dbReference>
<protein>
    <recommendedName>
        <fullName evidence="4">Globin family profile domain-containing protein</fullName>
    </recommendedName>
</protein>
<feature type="region of interest" description="Disordered" evidence="1">
    <location>
        <begin position="293"/>
        <end position="314"/>
    </location>
</feature>
<dbReference type="InterPro" id="IPR044399">
    <property type="entry name" value="Mb-like_M"/>
</dbReference>
<proteinExistence type="predicted"/>
<feature type="compositionally biased region" description="Basic and acidic residues" evidence="1">
    <location>
        <begin position="293"/>
        <end position="310"/>
    </location>
</feature>
<feature type="region of interest" description="Disordered" evidence="1">
    <location>
        <begin position="1059"/>
        <end position="1078"/>
    </location>
</feature>
<dbReference type="EMBL" id="HBFQ01064930">
    <property type="protein sequence ID" value="CAD8871718.1"/>
    <property type="molecule type" value="Transcribed_RNA"/>
</dbReference>
<feature type="transmembrane region" description="Helical" evidence="2">
    <location>
        <begin position="856"/>
        <end position="877"/>
    </location>
</feature>